<gene>
    <name evidence="4" type="ORF">MiSe_10730</name>
</gene>
<evidence type="ECO:0000259" key="3">
    <source>
        <dbReference type="Pfam" id="PF01571"/>
    </source>
</evidence>
<name>A0AAV3X8D3_9CYAN</name>
<evidence type="ECO:0000256" key="1">
    <source>
        <dbReference type="ARBA" id="ARBA00022946"/>
    </source>
</evidence>
<sequence length="379" mass="40717">MIQALQDVLTAAGAIFADGVVVSFGNDEAAIRLTARCANASAKQGVVVCDRSHWGRIQVADTDRLRFLHNQTTNDFQSLKPGQGCDTVFVSSTARTIDLASAYVTEDTVLLLVSPSRRQQLIQLMDKYLFPMDRVQLKDVTDDTATFTLIGAGSDALLDKLGATAIVGQAYANHQVLQIPPNPPSEGGNRGGNPPLIKGGSGGDQIDVRVAVGSGLALPGYTLIVSADNAAALWGKLVEAGAVPMGDRIWERLRIEQGRPVPDRELTDDYNPLEAGLWQTISFNKGCYIGQETIARLNTYKGVKQQLWGVRLNAPAEPGTPIMIGEEKIGKLTSYTETEKGPFGLAYIRTKAGGEGLKVQVGETEGQIVDLPFLTRQPQ</sequence>
<feature type="region of interest" description="Disordered" evidence="2">
    <location>
        <begin position="177"/>
        <end position="199"/>
    </location>
</feature>
<dbReference type="EMBL" id="BLAY01000011">
    <property type="protein sequence ID" value="GET36325.1"/>
    <property type="molecule type" value="Genomic_DNA"/>
</dbReference>
<dbReference type="InterPro" id="IPR017703">
    <property type="entry name" value="YgfZ/GCV_T_CS"/>
</dbReference>
<keyword evidence="1" id="KW-0809">Transit peptide</keyword>
<dbReference type="Gene3D" id="3.30.1360.120">
    <property type="entry name" value="Probable tRNA modification gtpase trme, domain 1"/>
    <property type="match status" value="1"/>
</dbReference>
<dbReference type="Proteomes" id="UP001050975">
    <property type="component" value="Unassembled WGS sequence"/>
</dbReference>
<dbReference type="NCBIfam" id="TIGR03317">
    <property type="entry name" value="ygfZ_signature"/>
    <property type="match status" value="1"/>
</dbReference>
<feature type="domain" description="GCVT N-terminal" evidence="3">
    <location>
        <begin position="42"/>
        <end position="163"/>
    </location>
</feature>
<protein>
    <submittedName>
        <fullName evidence="4">Glycine cleavage T protein (Aminomethyl transferase)</fullName>
    </submittedName>
</protein>
<evidence type="ECO:0000313" key="4">
    <source>
        <dbReference type="EMBL" id="GET36325.1"/>
    </source>
</evidence>
<dbReference type="GO" id="GO:0016740">
    <property type="term" value="F:transferase activity"/>
    <property type="evidence" value="ECO:0007669"/>
    <property type="project" value="UniProtKB-KW"/>
</dbReference>
<dbReference type="RefSeq" id="WP_226575705.1">
    <property type="nucleotide sequence ID" value="NZ_BLAY01000011.1"/>
</dbReference>
<dbReference type="InterPro" id="IPR027266">
    <property type="entry name" value="TrmE/GcvT-like"/>
</dbReference>
<dbReference type="InterPro" id="IPR006222">
    <property type="entry name" value="GCVT_N"/>
</dbReference>
<dbReference type="Pfam" id="PF01571">
    <property type="entry name" value="GCV_T"/>
    <property type="match status" value="1"/>
</dbReference>
<evidence type="ECO:0000313" key="5">
    <source>
        <dbReference type="Proteomes" id="UP001050975"/>
    </source>
</evidence>
<organism evidence="4 5">
    <name type="scientific">Microseira wollei NIES-4236</name>
    <dbReference type="NCBI Taxonomy" id="2530354"/>
    <lineage>
        <taxon>Bacteria</taxon>
        <taxon>Bacillati</taxon>
        <taxon>Cyanobacteriota</taxon>
        <taxon>Cyanophyceae</taxon>
        <taxon>Oscillatoriophycideae</taxon>
        <taxon>Aerosakkonematales</taxon>
        <taxon>Aerosakkonemataceae</taxon>
        <taxon>Microseira</taxon>
    </lineage>
</organism>
<accession>A0AAV3X8D3</accession>
<dbReference type="PIRSF" id="PIRSF006487">
    <property type="entry name" value="GcvT"/>
    <property type="match status" value="1"/>
</dbReference>
<dbReference type="AlphaFoldDB" id="A0AAV3X8D3"/>
<dbReference type="SUPFAM" id="SSF103025">
    <property type="entry name" value="Folate-binding domain"/>
    <property type="match status" value="1"/>
</dbReference>
<keyword evidence="4" id="KW-0808">Transferase</keyword>
<dbReference type="InterPro" id="IPR028896">
    <property type="entry name" value="GcvT/YgfZ/DmdA"/>
</dbReference>
<reference evidence="4" key="1">
    <citation type="submission" date="2019-10" db="EMBL/GenBank/DDBJ databases">
        <title>Draft genome sequece of Microseira wollei NIES-4236.</title>
        <authorList>
            <person name="Yamaguchi H."/>
            <person name="Suzuki S."/>
            <person name="Kawachi M."/>
        </authorList>
    </citation>
    <scope>NUCLEOTIDE SEQUENCE</scope>
    <source>
        <strain evidence="4">NIES-4236</strain>
    </source>
</reference>
<keyword evidence="5" id="KW-1185">Reference proteome</keyword>
<comment type="caution">
    <text evidence="4">The sequence shown here is derived from an EMBL/GenBank/DDBJ whole genome shotgun (WGS) entry which is preliminary data.</text>
</comment>
<evidence type="ECO:0000256" key="2">
    <source>
        <dbReference type="SAM" id="MobiDB-lite"/>
    </source>
</evidence>
<proteinExistence type="predicted"/>
<dbReference type="PANTHER" id="PTHR43757:SF14">
    <property type="entry name" value="GLYCINE CLEAVAGE T-PROTEIN FAMILY"/>
    <property type="match status" value="1"/>
</dbReference>
<dbReference type="PANTHER" id="PTHR43757">
    <property type="entry name" value="AMINOMETHYLTRANSFERASE"/>
    <property type="match status" value="1"/>
</dbReference>